<feature type="region of interest" description="Disordered" evidence="6">
    <location>
        <begin position="61"/>
        <end position="92"/>
    </location>
</feature>
<evidence type="ECO:0000256" key="1">
    <source>
        <dbReference type="ARBA" id="ARBA00004123"/>
    </source>
</evidence>
<proteinExistence type="predicted"/>
<dbReference type="SMART" id="SM00249">
    <property type="entry name" value="PHD"/>
    <property type="match status" value="1"/>
</dbReference>
<dbReference type="InterPro" id="IPR019787">
    <property type="entry name" value="Znf_PHD-finger"/>
</dbReference>
<keyword evidence="3 5" id="KW-0863">Zinc-finger</keyword>
<dbReference type="GO" id="GO:0008270">
    <property type="term" value="F:zinc ion binding"/>
    <property type="evidence" value="ECO:0007669"/>
    <property type="project" value="UniProtKB-KW"/>
</dbReference>
<dbReference type="InterPro" id="IPR013083">
    <property type="entry name" value="Znf_RING/FYVE/PHD"/>
</dbReference>
<evidence type="ECO:0000256" key="5">
    <source>
        <dbReference type="PROSITE-ProRule" id="PRU00146"/>
    </source>
</evidence>
<dbReference type="Proteomes" id="UP001162156">
    <property type="component" value="Unassembled WGS sequence"/>
</dbReference>
<keyword evidence="2" id="KW-0479">Metal-binding</keyword>
<dbReference type="PROSITE" id="PS01359">
    <property type="entry name" value="ZF_PHD_1"/>
    <property type="match status" value="1"/>
</dbReference>
<feature type="compositionally biased region" description="Basic and acidic residues" evidence="6">
    <location>
        <begin position="75"/>
        <end position="92"/>
    </location>
</feature>
<name>A0AAV8YXZ7_9CUCU</name>
<evidence type="ECO:0000313" key="9">
    <source>
        <dbReference type="Proteomes" id="UP001162156"/>
    </source>
</evidence>
<dbReference type="InterPro" id="IPR001965">
    <property type="entry name" value="Znf_PHD"/>
</dbReference>
<dbReference type="CDD" id="cd15517">
    <property type="entry name" value="PHD_TCF19_like"/>
    <property type="match status" value="1"/>
</dbReference>
<dbReference type="Pfam" id="PF00628">
    <property type="entry name" value="PHD"/>
    <property type="match status" value="1"/>
</dbReference>
<comment type="subcellular location">
    <subcellularLocation>
        <location evidence="1">Nucleus</location>
    </subcellularLocation>
</comment>
<dbReference type="EMBL" id="JANEYF010001849">
    <property type="protein sequence ID" value="KAJ8955944.1"/>
    <property type="molecule type" value="Genomic_DNA"/>
</dbReference>
<keyword evidence="4" id="KW-0862">Zinc</keyword>
<dbReference type="InterPro" id="IPR019786">
    <property type="entry name" value="Zinc_finger_PHD-type_CS"/>
</dbReference>
<evidence type="ECO:0000256" key="3">
    <source>
        <dbReference type="ARBA" id="ARBA00022771"/>
    </source>
</evidence>
<dbReference type="SUPFAM" id="SSF46689">
    <property type="entry name" value="Homeodomain-like"/>
    <property type="match status" value="1"/>
</dbReference>
<dbReference type="GO" id="GO:0005634">
    <property type="term" value="C:nucleus"/>
    <property type="evidence" value="ECO:0007669"/>
    <property type="project" value="UniProtKB-SubCell"/>
</dbReference>
<dbReference type="InterPro" id="IPR007889">
    <property type="entry name" value="HTH_Psq"/>
</dbReference>
<dbReference type="Gene3D" id="1.10.10.60">
    <property type="entry name" value="Homeodomain-like"/>
    <property type="match status" value="1"/>
</dbReference>
<dbReference type="AlphaFoldDB" id="A0AAV8YXZ7"/>
<comment type="caution">
    <text evidence="8">The sequence shown here is derived from an EMBL/GenBank/DDBJ whole genome shotgun (WGS) entry which is preliminary data.</text>
</comment>
<keyword evidence="9" id="KW-1185">Reference proteome</keyword>
<evidence type="ECO:0000256" key="4">
    <source>
        <dbReference type="ARBA" id="ARBA00022833"/>
    </source>
</evidence>
<dbReference type="Gene3D" id="3.30.40.10">
    <property type="entry name" value="Zinc/RING finger domain, C3HC4 (zinc finger)"/>
    <property type="match status" value="1"/>
</dbReference>
<dbReference type="PROSITE" id="PS50016">
    <property type="entry name" value="ZF_PHD_2"/>
    <property type="match status" value="1"/>
</dbReference>
<evidence type="ECO:0000256" key="6">
    <source>
        <dbReference type="SAM" id="MobiDB-lite"/>
    </source>
</evidence>
<dbReference type="Pfam" id="PF05225">
    <property type="entry name" value="HTH_psq"/>
    <property type="match status" value="1"/>
</dbReference>
<dbReference type="InterPro" id="IPR011011">
    <property type="entry name" value="Znf_FYVE_PHD"/>
</dbReference>
<dbReference type="GO" id="GO:0003677">
    <property type="term" value="F:DNA binding"/>
    <property type="evidence" value="ECO:0007669"/>
    <property type="project" value="InterPro"/>
</dbReference>
<evidence type="ECO:0000256" key="2">
    <source>
        <dbReference type="ARBA" id="ARBA00022723"/>
    </source>
</evidence>
<gene>
    <name evidence="8" type="ORF">NQ314_006793</name>
</gene>
<protein>
    <recommendedName>
        <fullName evidence="7">PHD-type domain-containing protein</fullName>
    </recommendedName>
</protein>
<dbReference type="SUPFAM" id="SSF57903">
    <property type="entry name" value="FYVE/PHD zinc finger"/>
    <property type="match status" value="1"/>
</dbReference>
<feature type="domain" description="PHD-type" evidence="7">
    <location>
        <begin position="115"/>
        <end position="173"/>
    </location>
</feature>
<accession>A0AAV8YXZ7</accession>
<evidence type="ECO:0000313" key="8">
    <source>
        <dbReference type="EMBL" id="KAJ8955944.1"/>
    </source>
</evidence>
<evidence type="ECO:0000259" key="7">
    <source>
        <dbReference type="PROSITE" id="PS50016"/>
    </source>
</evidence>
<dbReference type="InterPro" id="IPR009057">
    <property type="entry name" value="Homeodomain-like_sf"/>
</dbReference>
<organism evidence="8 9">
    <name type="scientific">Rhamnusium bicolor</name>
    <dbReference type="NCBI Taxonomy" id="1586634"/>
    <lineage>
        <taxon>Eukaryota</taxon>
        <taxon>Metazoa</taxon>
        <taxon>Ecdysozoa</taxon>
        <taxon>Arthropoda</taxon>
        <taxon>Hexapoda</taxon>
        <taxon>Insecta</taxon>
        <taxon>Pterygota</taxon>
        <taxon>Neoptera</taxon>
        <taxon>Endopterygota</taxon>
        <taxon>Coleoptera</taxon>
        <taxon>Polyphaga</taxon>
        <taxon>Cucujiformia</taxon>
        <taxon>Chrysomeloidea</taxon>
        <taxon>Cerambycidae</taxon>
        <taxon>Lepturinae</taxon>
        <taxon>Rhagiini</taxon>
        <taxon>Rhamnusium</taxon>
    </lineage>
</organism>
<reference evidence="8" key="1">
    <citation type="journal article" date="2023" name="Insect Mol. Biol.">
        <title>Genome sequencing provides insights into the evolution of gene families encoding plant cell wall-degrading enzymes in longhorned beetles.</title>
        <authorList>
            <person name="Shin N.R."/>
            <person name="Okamura Y."/>
            <person name="Kirsch R."/>
            <person name="Pauchet Y."/>
        </authorList>
    </citation>
    <scope>NUCLEOTIDE SEQUENCE</scope>
    <source>
        <strain evidence="8">RBIC_L_NR</strain>
    </source>
</reference>
<sequence>MKPKTKIGTFRRYDGNKLQAAVQAVRNGGKLREICRQYGVPKSTIQDRIKGKVADVDNIMKINKKKKKRKKTQKKEKTTNKDTDNHKKREEKCMREFEKENEIEHDDEANQSVFKHKCDICQEDLESDTEIENEKNVGCDLCPRWYHLGCTKFTGLSYSQISNLDFTCDFCDD</sequence>
<feature type="compositionally biased region" description="Basic residues" evidence="6">
    <location>
        <begin position="62"/>
        <end position="74"/>
    </location>
</feature>